<dbReference type="PANTHER" id="PTHR13321">
    <property type="entry name" value="MEDIATOR OF RNA POLYMERASE II TRANSCRIPTION, SUBUNIT 18"/>
    <property type="match status" value="1"/>
</dbReference>
<evidence type="ECO:0000256" key="8">
    <source>
        <dbReference type="RuleBase" id="RU364150"/>
    </source>
</evidence>
<dbReference type="RefSeq" id="XP_007919486.1">
    <property type="nucleotide sequence ID" value="XM_007921295.1"/>
</dbReference>
<comment type="similarity">
    <text evidence="2 8">Belongs to the Mediator complex subunit 18 family.</text>
</comment>
<evidence type="ECO:0000256" key="4">
    <source>
        <dbReference type="ARBA" id="ARBA00023015"/>
    </source>
</evidence>
<evidence type="ECO:0000256" key="7">
    <source>
        <dbReference type="ARBA" id="ARBA00032012"/>
    </source>
</evidence>
<proteinExistence type="inferred from homology"/>
<evidence type="ECO:0000313" key="10">
    <source>
        <dbReference type="EMBL" id="EON95680.1"/>
    </source>
</evidence>
<dbReference type="OrthoDB" id="5348092at2759"/>
<keyword evidence="6 8" id="KW-0539">Nucleus</keyword>
<dbReference type="InterPro" id="IPR019095">
    <property type="entry name" value="Mediator_Med18"/>
</dbReference>
<organism evidence="10 11">
    <name type="scientific">Phaeoacremonium minimum (strain UCR-PA7)</name>
    <name type="common">Esca disease fungus</name>
    <name type="synonym">Togninia minima</name>
    <dbReference type="NCBI Taxonomy" id="1286976"/>
    <lineage>
        <taxon>Eukaryota</taxon>
        <taxon>Fungi</taxon>
        <taxon>Dikarya</taxon>
        <taxon>Ascomycota</taxon>
        <taxon>Pezizomycotina</taxon>
        <taxon>Sordariomycetes</taxon>
        <taxon>Sordariomycetidae</taxon>
        <taxon>Togniniales</taxon>
        <taxon>Togniniaceae</taxon>
        <taxon>Phaeoacremonium</taxon>
    </lineage>
</organism>
<evidence type="ECO:0000256" key="1">
    <source>
        <dbReference type="ARBA" id="ARBA00004123"/>
    </source>
</evidence>
<dbReference type="AlphaFoldDB" id="R8B8P6"/>
<comment type="function">
    <text evidence="8">Component of the Mediator complex, a coactivator involved in the regulated transcription of nearly all RNA polymerase II-dependent genes. Mediator functions as a bridge to convey information from gene-specific regulatory proteins to the basal RNA polymerase II transcription machinery. Mediator is recruited to promoters by direct interactions with regulatory proteins and serves as a scaffold for the assembly of a functional preinitiation complex with RNA polymerase II and the general transcription factors.</text>
</comment>
<keyword evidence="4 8" id="KW-0805">Transcription regulation</keyword>
<dbReference type="GO" id="GO:0006357">
    <property type="term" value="P:regulation of transcription by RNA polymerase II"/>
    <property type="evidence" value="ECO:0007669"/>
    <property type="project" value="InterPro"/>
</dbReference>
<evidence type="ECO:0000313" key="11">
    <source>
        <dbReference type="Proteomes" id="UP000014074"/>
    </source>
</evidence>
<reference evidence="11" key="1">
    <citation type="journal article" date="2013" name="Genome Announc.">
        <title>Draft genome sequence of the ascomycete Phaeoacremonium aleophilum strain UCR-PA7, a causal agent of the esca disease complex in grapevines.</title>
        <authorList>
            <person name="Blanco-Ulate B."/>
            <person name="Rolshausen P."/>
            <person name="Cantu D."/>
        </authorList>
    </citation>
    <scope>NUCLEOTIDE SEQUENCE [LARGE SCALE GENOMIC DNA]</scope>
    <source>
        <strain evidence="11">UCR-PA7</strain>
    </source>
</reference>
<evidence type="ECO:0000256" key="9">
    <source>
        <dbReference type="SAM" id="MobiDB-lite"/>
    </source>
</evidence>
<dbReference type="GO" id="GO:0003712">
    <property type="term" value="F:transcription coregulator activity"/>
    <property type="evidence" value="ECO:0007669"/>
    <property type="project" value="InterPro"/>
</dbReference>
<gene>
    <name evidence="8" type="primary">MED18</name>
    <name evidence="10" type="ORF">UCRPA7_8785</name>
</gene>
<protein>
    <recommendedName>
        <fullName evidence="3 8">Mediator of RNA polymerase II transcription subunit 18</fullName>
    </recommendedName>
    <alternativeName>
        <fullName evidence="7 8">Mediator complex subunit 18</fullName>
    </alternativeName>
</protein>
<accession>R8B8P6</accession>
<name>R8B8P6_PHAM7</name>
<keyword evidence="5 8" id="KW-0804">Transcription</keyword>
<evidence type="ECO:0000256" key="2">
    <source>
        <dbReference type="ARBA" id="ARBA00009814"/>
    </source>
</evidence>
<keyword evidence="8" id="KW-0010">Activator</keyword>
<dbReference type="GeneID" id="19329670"/>
<evidence type="ECO:0000256" key="6">
    <source>
        <dbReference type="ARBA" id="ARBA00023242"/>
    </source>
</evidence>
<comment type="subunit">
    <text evidence="8">Component of the Mediator complex.</text>
</comment>
<dbReference type="KEGG" id="tmn:UCRPA7_8785"/>
<evidence type="ECO:0000256" key="5">
    <source>
        <dbReference type="ARBA" id="ARBA00023163"/>
    </source>
</evidence>
<dbReference type="HOGENOM" id="CLU_042562_1_0_1"/>
<dbReference type="EMBL" id="KB933378">
    <property type="protein sequence ID" value="EON95680.1"/>
    <property type="molecule type" value="Genomic_DNA"/>
</dbReference>
<dbReference type="PANTHER" id="PTHR13321:SF2">
    <property type="entry name" value="MEDIATOR OF RNA POLYMERASE II TRANSCRIPTION SUBUNIT 18"/>
    <property type="match status" value="1"/>
</dbReference>
<dbReference type="eggNOG" id="ENOG502RI2G">
    <property type="taxonomic scope" value="Eukaryota"/>
</dbReference>
<dbReference type="Proteomes" id="UP000014074">
    <property type="component" value="Unassembled WGS sequence"/>
</dbReference>
<sequence>MHEFFLTAVIKDGDFEMARAVMQGFCAMNAWQSVHRVLFFTGPPQPRGLPVEAAIQKTPQTEPLWRQLKQVLSRQSFVLQARYEVFKDKHFGPDAPAGALDLNIVPGILRWTDIPDPIGDRPVTQRKKIEISDQRNLVRILSENQHRLKNEAIEESQSYFRDNIEFNFVRYYYLPPPATAEQPSQPRPLLPPWEELNLTDPAGKWLLFVKVHVTDDNSPEKMQKAQEQLMVIREELLGVFDFKVIDRRAHDTRVAQQGNNMPIPLPDKVSVGGRH</sequence>
<dbReference type="GO" id="GO:0006369">
    <property type="term" value="P:termination of RNA polymerase II transcription"/>
    <property type="evidence" value="ECO:0007669"/>
    <property type="project" value="TreeGrafter"/>
</dbReference>
<evidence type="ECO:0000256" key="3">
    <source>
        <dbReference type="ARBA" id="ARBA00019612"/>
    </source>
</evidence>
<dbReference type="GO" id="GO:0016592">
    <property type="term" value="C:mediator complex"/>
    <property type="evidence" value="ECO:0007669"/>
    <property type="project" value="InterPro"/>
</dbReference>
<comment type="subcellular location">
    <subcellularLocation>
        <location evidence="1 8">Nucleus</location>
    </subcellularLocation>
</comment>
<dbReference type="GO" id="GO:0070847">
    <property type="term" value="C:core mediator complex"/>
    <property type="evidence" value="ECO:0007669"/>
    <property type="project" value="TreeGrafter"/>
</dbReference>
<keyword evidence="11" id="KW-1185">Reference proteome</keyword>
<feature type="region of interest" description="Disordered" evidence="9">
    <location>
        <begin position="255"/>
        <end position="275"/>
    </location>
</feature>
<dbReference type="Gene3D" id="2.40.320.10">
    <property type="entry name" value="Hypothetical Protein Pfu-838710-001"/>
    <property type="match status" value="1"/>
</dbReference>
<dbReference type="Pfam" id="PF09637">
    <property type="entry name" value="Med18"/>
    <property type="match status" value="1"/>
</dbReference>